<dbReference type="AlphaFoldDB" id="A0A195EXU8"/>
<sequence length="60" mass="7339">GCRERRKIIDTIRKKGNFEFNIKKQIRRAKFYSIMWKLQGFLFKIDTETSFQKMYGSVRT</sequence>
<evidence type="ECO:0000313" key="2">
    <source>
        <dbReference type="Proteomes" id="UP000078541"/>
    </source>
</evidence>
<organism evidence="1 2">
    <name type="scientific">Trachymyrmex septentrionalis</name>
    <dbReference type="NCBI Taxonomy" id="34720"/>
    <lineage>
        <taxon>Eukaryota</taxon>
        <taxon>Metazoa</taxon>
        <taxon>Ecdysozoa</taxon>
        <taxon>Arthropoda</taxon>
        <taxon>Hexapoda</taxon>
        <taxon>Insecta</taxon>
        <taxon>Pterygota</taxon>
        <taxon>Neoptera</taxon>
        <taxon>Endopterygota</taxon>
        <taxon>Hymenoptera</taxon>
        <taxon>Apocrita</taxon>
        <taxon>Aculeata</taxon>
        <taxon>Formicoidea</taxon>
        <taxon>Formicidae</taxon>
        <taxon>Myrmicinae</taxon>
        <taxon>Trachymyrmex</taxon>
    </lineage>
</organism>
<reference evidence="1 2" key="1">
    <citation type="submission" date="2016-03" db="EMBL/GenBank/DDBJ databases">
        <title>Trachymyrmex septentrionalis WGS genome.</title>
        <authorList>
            <person name="Nygaard S."/>
            <person name="Hu H."/>
            <person name="Boomsma J."/>
            <person name="Zhang G."/>
        </authorList>
    </citation>
    <scope>NUCLEOTIDE SEQUENCE [LARGE SCALE GENOMIC DNA]</scope>
    <source>
        <strain evidence="1">Tsep2-gDNA-1</strain>
        <tissue evidence="1">Whole body</tissue>
    </source>
</reference>
<accession>A0A195EXU8</accession>
<keyword evidence="2" id="KW-1185">Reference proteome</keyword>
<name>A0A195EXU8_9HYME</name>
<protein>
    <submittedName>
        <fullName evidence="1">Uncharacterized protein</fullName>
    </submittedName>
</protein>
<gene>
    <name evidence="1" type="ORF">ALC56_12792</name>
</gene>
<dbReference type="EMBL" id="KQ981923">
    <property type="protein sequence ID" value="KYN32976.1"/>
    <property type="molecule type" value="Genomic_DNA"/>
</dbReference>
<evidence type="ECO:0000313" key="1">
    <source>
        <dbReference type="EMBL" id="KYN32976.1"/>
    </source>
</evidence>
<feature type="non-terminal residue" evidence="1">
    <location>
        <position position="1"/>
    </location>
</feature>
<proteinExistence type="predicted"/>
<dbReference type="Proteomes" id="UP000078541">
    <property type="component" value="Unassembled WGS sequence"/>
</dbReference>